<dbReference type="InterPro" id="IPR050561">
    <property type="entry name" value="PTP"/>
</dbReference>
<dbReference type="InterPro" id="IPR029021">
    <property type="entry name" value="Prot-tyrosine_phosphatase-like"/>
</dbReference>
<dbReference type="Pfam" id="PF22784">
    <property type="entry name" value="PTP-SAK"/>
    <property type="match status" value="1"/>
</dbReference>
<evidence type="ECO:0000313" key="3">
    <source>
        <dbReference type="EMBL" id="MCW1933502.1"/>
    </source>
</evidence>
<dbReference type="InterPro" id="IPR000387">
    <property type="entry name" value="Tyr_Pase_dom"/>
</dbReference>
<dbReference type="Proteomes" id="UP001208938">
    <property type="component" value="Unassembled WGS sequence"/>
</dbReference>
<name>A0ABT3H140_9RHOB</name>
<dbReference type="SUPFAM" id="SSF52799">
    <property type="entry name" value="(Phosphotyrosine protein) phosphatases II"/>
    <property type="match status" value="1"/>
</dbReference>
<dbReference type="PROSITE" id="PS50056">
    <property type="entry name" value="TYR_PHOSPHATASE_2"/>
    <property type="match status" value="1"/>
</dbReference>
<evidence type="ECO:0000313" key="4">
    <source>
        <dbReference type="Proteomes" id="UP001208938"/>
    </source>
</evidence>
<dbReference type="RefSeq" id="WP_264506400.1">
    <property type="nucleotide sequence ID" value="NZ_JAPDFL010000001.1"/>
</dbReference>
<comment type="caution">
    <text evidence="3">The sequence shown here is derived from an EMBL/GenBank/DDBJ whole genome shotgun (WGS) entry which is preliminary data.</text>
</comment>
<reference evidence="3 4" key="1">
    <citation type="submission" date="2022-10" db="EMBL/GenBank/DDBJ databases">
        <title>Pararhodobacter sp. nov., isolated from marine algae.</title>
        <authorList>
            <person name="Choi B.J."/>
            <person name="Kim J.M."/>
            <person name="Lee J.K."/>
            <person name="Choi D.G."/>
            <person name="Jeon C.O."/>
        </authorList>
    </citation>
    <scope>NUCLEOTIDE SEQUENCE [LARGE SCALE GENOMIC DNA]</scope>
    <source>
        <strain evidence="3 4">ZQ420</strain>
    </source>
</reference>
<keyword evidence="1" id="KW-0378">Hydrolase</keyword>
<dbReference type="PROSITE" id="PS00383">
    <property type="entry name" value="TYR_PHOSPHATASE_1"/>
    <property type="match status" value="1"/>
</dbReference>
<keyword evidence="4" id="KW-1185">Reference proteome</keyword>
<dbReference type="PANTHER" id="PTHR23339">
    <property type="entry name" value="TYROSINE SPECIFIC PROTEIN PHOSPHATASE AND DUAL SPECIFICITY PROTEIN PHOSPHATASE"/>
    <property type="match status" value="1"/>
</dbReference>
<protein>
    <submittedName>
        <fullName evidence="3">Protein phosphatase</fullName>
    </submittedName>
</protein>
<evidence type="ECO:0000256" key="1">
    <source>
        <dbReference type="ARBA" id="ARBA00022801"/>
    </source>
</evidence>
<dbReference type="InterPro" id="IPR057023">
    <property type="entry name" value="PTP-SAK"/>
</dbReference>
<dbReference type="EMBL" id="JAPDFL010000001">
    <property type="protein sequence ID" value="MCW1933502.1"/>
    <property type="molecule type" value="Genomic_DNA"/>
</dbReference>
<accession>A0ABT3H140</accession>
<sequence length="171" mass="18225">MTWITCAKPGARLRQCHAFHHLPLPLRHGTLALCAVPAGTDARAALAAFAPSLVVSMTEPDEMENLGAGDLPDWLTAQGILWRGFPIPDFGTPPPGADWAALARDAARILDAKGRVLLHCRGGLGRSGMIALRLMIEAGEEPDAALKRLRLARPGAVETEAQEHWATAGQC</sequence>
<organism evidence="3 4">
    <name type="scientific">Pararhodobacter zhoushanensis</name>
    <dbReference type="NCBI Taxonomy" id="2479545"/>
    <lineage>
        <taxon>Bacteria</taxon>
        <taxon>Pseudomonadati</taxon>
        <taxon>Pseudomonadota</taxon>
        <taxon>Alphaproteobacteria</taxon>
        <taxon>Rhodobacterales</taxon>
        <taxon>Paracoccaceae</taxon>
        <taxon>Pararhodobacter</taxon>
    </lineage>
</organism>
<dbReference type="Gene3D" id="3.90.190.10">
    <property type="entry name" value="Protein tyrosine phosphatase superfamily"/>
    <property type="match status" value="1"/>
</dbReference>
<proteinExistence type="predicted"/>
<evidence type="ECO:0000259" key="2">
    <source>
        <dbReference type="PROSITE" id="PS50056"/>
    </source>
</evidence>
<dbReference type="InterPro" id="IPR016130">
    <property type="entry name" value="Tyr_Pase_AS"/>
</dbReference>
<gene>
    <name evidence="3" type="ORF">OKW52_14870</name>
</gene>
<feature type="domain" description="Tyrosine specific protein phosphatases" evidence="2">
    <location>
        <begin position="97"/>
        <end position="164"/>
    </location>
</feature>